<dbReference type="EC" id="1.3.1.12" evidence="3"/>
<dbReference type="GO" id="GO:0008977">
    <property type="term" value="F:prephenate dehydrogenase (NAD+) activity"/>
    <property type="evidence" value="ECO:0007669"/>
    <property type="project" value="UniProtKB-EC"/>
</dbReference>
<dbReference type="SUPFAM" id="SSF51735">
    <property type="entry name" value="NAD(P)-binding Rossmann-fold domains"/>
    <property type="match status" value="1"/>
</dbReference>
<dbReference type="InterPro" id="IPR050812">
    <property type="entry name" value="Preph/Arog_dehydrog"/>
</dbReference>
<dbReference type="Gene3D" id="1.10.3660.10">
    <property type="entry name" value="6-phosphogluconate dehydrogenase C-terminal like domain"/>
    <property type="match status" value="1"/>
</dbReference>
<dbReference type="Gene3D" id="3.40.50.720">
    <property type="entry name" value="NAD(P)-binding Rossmann-like Domain"/>
    <property type="match status" value="1"/>
</dbReference>
<evidence type="ECO:0000256" key="5">
    <source>
        <dbReference type="ARBA" id="ARBA00022498"/>
    </source>
</evidence>
<dbReference type="Pfam" id="PF02153">
    <property type="entry name" value="PDH_N"/>
    <property type="match status" value="1"/>
</dbReference>
<dbReference type="UniPathway" id="UPA00122">
    <property type="reaction ID" value="UER00961"/>
</dbReference>
<dbReference type="PANTHER" id="PTHR21363:SF0">
    <property type="entry name" value="PREPHENATE DEHYDROGENASE [NADP(+)]"/>
    <property type="match status" value="1"/>
</dbReference>
<dbReference type="PANTHER" id="PTHR21363">
    <property type="entry name" value="PREPHENATE DEHYDROGENASE"/>
    <property type="match status" value="1"/>
</dbReference>
<dbReference type="InterPro" id="IPR046826">
    <property type="entry name" value="PDH_N"/>
</dbReference>
<keyword evidence="5" id="KW-0057">Aromatic amino acid biosynthesis</keyword>
<dbReference type="SUPFAM" id="SSF48179">
    <property type="entry name" value="6-phosphogluconate dehydrogenase C-terminal domain-like"/>
    <property type="match status" value="1"/>
</dbReference>
<feature type="domain" description="Prephenate/arogenate dehydrogenase" evidence="10">
    <location>
        <begin position="4"/>
        <end position="278"/>
    </location>
</feature>
<feature type="chain" id="PRO_5039425135" description="Prephenate dehydrogenase" evidence="9">
    <location>
        <begin position="20"/>
        <end position="353"/>
    </location>
</feature>
<protein>
    <recommendedName>
        <fullName evidence="4">Prephenate dehydrogenase</fullName>
        <ecNumber evidence="3">1.3.1.12</ecNumber>
    </recommendedName>
</protein>
<dbReference type="GO" id="GO:0004665">
    <property type="term" value="F:prephenate dehydrogenase (NADP+) activity"/>
    <property type="evidence" value="ECO:0007669"/>
    <property type="project" value="InterPro"/>
</dbReference>
<dbReference type="GO" id="GO:0006571">
    <property type="term" value="P:tyrosine biosynthetic process"/>
    <property type="evidence" value="ECO:0007669"/>
    <property type="project" value="UniProtKB-UniPathway"/>
</dbReference>
<evidence type="ECO:0000256" key="1">
    <source>
        <dbReference type="ARBA" id="ARBA00005067"/>
    </source>
</evidence>
<dbReference type="InterPro" id="IPR002912">
    <property type="entry name" value="ACT_dom"/>
</dbReference>
<accession>D0U604</accession>
<comment type="similarity">
    <text evidence="2">Belongs to the prephenate/arogenate dehydrogenase family.</text>
</comment>
<dbReference type="InterPro" id="IPR008927">
    <property type="entry name" value="6-PGluconate_DH-like_C_sf"/>
</dbReference>
<keyword evidence="5" id="KW-0827">Tyrosine biosynthesis</keyword>
<evidence type="ECO:0000259" key="10">
    <source>
        <dbReference type="PROSITE" id="PS51176"/>
    </source>
</evidence>
<dbReference type="EMBL" id="GQ387491">
    <property type="protein sequence ID" value="ACY25321.1"/>
    <property type="molecule type" value="Genomic_DNA"/>
</dbReference>
<evidence type="ECO:0000256" key="8">
    <source>
        <dbReference type="ARBA" id="ARBA00049260"/>
    </source>
</evidence>
<comment type="catalytic activity">
    <reaction evidence="8">
        <text>prephenate + NAD(+) = 3-(4-hydroxyphenyl)pyruvate + CO2 + NADH</text>
        <dbReference type="Rhea" id="RHEA:13869"/>
        <dbReference type="ChEBI" id="CHEBI:16526"/>
        <dbReference type="ChEBI" id="CHEBI:29934"/>
        <dbReference type="ChEBI" id="CHEBI:36242"/>
        <dbReference type="ChEBI" id="CHEBI:57540"/>
        <dbReference type="ChEBI" id="CHEBI:57945"/>
        <dbReference type="EC" id="1.3.1.12"/>
    </reaction>
</comment>
<feature type="signal peptide" evidence="9">
    <location>
        <begin position="1"/>
        <end position="19"/>
    </location>
</feature>
<evidence type="ECO:0000256" key="3">
    <source>
        <dbReference type="ARBA" id="ARBA00012068"/>
    </source>
</evidence>
<dbReference type="AlphaFoldDB" id="D0U604"/>
<evidence type="ECO:0000256" key="9">
    <source>
        <dbReference type="SAM" id="SignalP"/>
    </source>
</evidence>
<evidence type="ECO:0000256" key="2">
    <source>
        <dbReference type="ARBA" id="ARBA00007964"/>
    </source>
</evidence>
<dbReference type="InterPro" id="IPR036291">
    <property type="entry name" value="NAD(P)-bd_dom_sf"/>
</dbReference>
<organism evidence="12">
    <name type="scientific">uncultured Actinomycetes bacterium</name>
    <dbReference type="NCBI Taxonomy" id="152507"/>
    <lineage>
        <taxon>Bacteria</taxon>
        <taxon>Bacillati</taxon>
        <taxon>Actinomycetota</taxon>
        <taxon>Actinomycetes</taxon>
        <taxon>environmental samples</taxon>
    </lineage>
</organism>
<keyword evidence="6" id="KW-0560">Oxidoreductase</keyword>
<evidence type="ECO:0000259" key="11">
    <source>
        <dbReference type="PROSITE" id="PS51671"/>
    </source>
</evidence>
<reference evidence="12" key="1">
    <citation type="journal article" date="2009" name="Environ. Microbiol.">
        <title>Comparative analyses of actinobacterial genomic fragments from Lake Kinneret.</title>
        <authorList>
            <person name="Philosof A."/>
            <person name="Sabehi G."/>
            <person name="Beja O."/>
        </authorList>
    </citation>
    <scope>NUCLEOTIDE SEQUENCE</scope>
</reference>
<proteinExistence type="inferred from homology"/>
<comment type="pathway">
    <text evidence="1">Amino-acid biosynthesis; L-tyrosine biosynthesis; (4-hydroxyphenyl)pyruvate from prephenate (NAD(+) route): step 1/1.</text>
</comment>
<dbReference type="InterPro" id="IPR046825">
    <property type="entry name" value="PDH_C"/>
</dbReference>
<keyword evidence="5" id="KW-0028">Amino-acid biosynthesis</keyword>
<name>D0U604_9ACTN</name>
<dbReference type="PROSITE" id="PS51176">
    <property type="entry name" value="PDH_ADH"/>
    <property type="match status" value="1"/>
</dbReference>
<evidence type="ECO:0000256" key="7">
    <source>
        <dbReference type="ARBA" id="ARBA00023027"/>
    </source>
</evidence>
<dbReference type="PROSITE" id="PS51671">
    <property type="entry name" value="ACT"/>
    <property type="match status" value="1"/>
</dbReference>
<feature type="domain" description="ACT" evidence="11">
    <location>
        <begin position="282"/>
        <end position="353"/>
    </location>
</feature>
<evidence type="ECO:0000256" key="6">
    <source>
        <dbReference type="ARBA" id="ARBA00023002"/>
    </source>
</evidence>
<evidence type="ECO:0000313" key="12">
    <source>
        <dbReference type="EMBL" id="ACY25321.1"/>
    </source>
</evidence>
<dbReference type="InterPro" id="IPR003099">
    <property type="entry name" value="Prephen_DH"/>
</dbReference>
<dbReference type="GO" id="GO:0070403">
    <property type="term" value="F:NAD+ binding"/>
    <property type="evidence" value="ECO:0007669"/>
    <property type="project" value="InterPro"/>
</dbReference>
<dbReference type="Pfam" id="PF20463">
    <property type="entry name" value="PDH_C"/>
    <property type="match status" value="1"/>
</dbReference>
<keyword evidence="7" id="KW-0520">NAD</keyword>
<sequence length="353" mass="37376">MKQRRANIFGLGLIGGSLAAALTARGWHVTGNDLHPDTEEEALRLGLVAARGIDADAELSFVATPVSSVADQVRRALETTQGLVTDVGGVKAHIVREITDPRFVAGHPMAGSELVGLAGADASLFEGAVWVLTPSENTPDANFAHVAQVVKELGAEFVVLSAERHDQLVAIVSHLPHLTAATLMSLANDHAEEHVAVLRLAAGGFRDMTRVASGHPAIWLDVCKENREAIIGALDGMISGLQAMRVIVDEGKTDELKQRLQTARVARANLPGRVSNLLDVVEVRVPIPDRAGAAAEIFSLAAELGVNTANFEVAHSVEGDRGILVLVIDRASQDVFKGGLIARGFRPSIQQLT</sequence>
<evidence type="ECO:0000256" key="4">
    <source>
        <dbReference type="ARBA" id="ARBA00016891"/>
    </source>
</evidence>
<keyword evidence="9" id="KW-0732">Signal</keyword>